<protein>
    <recommendedName>
        <fullName evidence="3">B box-type domain-containing protein</fullName>
    </recommendedName>
</protein>
<feature type="domain" description="B box-type" evidence="3">
    <location>
        <begin position="44"/>
        <end position="84"/>
    </location>
</feature>
<keyword evidence="1" id="KW-0862">Zinc</keyword>
<gene>
    <name evidence="4" type="ORF">MCOR_27310</name>
</gene>
<dbReference type="AlphaFoldDB" id="A0A6J8CA09"/>
<sequence length="555" mass="64847">MPMETCKVCDKNSAQFHNCAICRLYCCRDCYFSHVGSCKYIKDDKCSTCTIHQEQVEKYCFNCRQLICHECIKSGHPTHTILQLGVATGNIKSGIPNAETELAEKDEMCLQNLDTYRRIQQDYKDIVRRVKEEEKKWTTLISDISRSLVHPLNTNIEMIETKCKEVEHTCEMIKYTKHQFRDLEIAQFPLNFLFKWSNAMKLKDKSDERSKGNVINKQIIERGELEKNKDMAAVFQNLVLNVAKMKDSPAETMDTLTAQFLEISLKEPPSQTMSGRQFQDEENYCKDTPGNARHLKEPSCKEISKNKMEESASLKCQNERLREQIQNMSDEMANYQEEQTYMLDMLNSLLPDKMTQIDRATNKATVRFEELPRQPNDFMNKCTTAIEAIMIRYMKMKEDLIKAKQDLDDNCKSIAEWTMKVNYDSEEEMKAYQEQNKKIELKGKYANRRTPVVILETSNQILEQEVMKKKKELVDLQKSLEIEREESRKKDRFIEKFQAKETHLQSQIRNQENMQSLKLEKDNLKTKLIDKVQDLAISRIDHADNVAVASICTEP</sequence>
<dbReference type="PROSITE" id="PS50119">
    <property type="entry name" value="ZF_BBOX"/>
    <property type="match status" value="1"/>
</dbReference>
<evidence type="ECO:0000256" key="2">
    <source>
        <dbReference type="SAM" id="Coils"/>
    </source>
</evidence>
<keyword evidence="1" id="KW-0863">Zinc-finger</keyword>
<evidence type="ECO:0000313" key="4">
    <source>
        <dbReference type="EMBL" id="CAC5392371.1"/>
    </source>
</evidence>
<organism evidence="4 5">
    <name type="scientific">Mytilus coruscus</name>
    <name type="common">Sea mussel</name>
    <dbReference type="NCBI Taxonomy" id="42192"/>
    <lineage>
        <taxon>Eukaryota</taxon>
        <taxon>Metazoa</taxon>
        <taxon>Spiralia</taxon>
        <taxon>Lophotrochozoa</taxon>
        <taxon>Mollusca</taxon>
        <taxon>Bivalvia</taxon>
        <taxon>Autobranchia</taxon>
        <taxon>Pteriomorphia</taxon>
        <taxon>Mytilida</taxon>
        <taxon>Mytiloidea</taxon>
        <taxon>Mytilidae</taxon>
        <taxon>Mytilinae</taxon>
        <taxon>Mytilus</taxon>
    </lineage>
</organism>
<dbReference type="SUPFAM" id="SSF57845">
    <property type="entry name" value="B-box zinc-binding domain"/>
    <property type="match status" value="1"/>
</dbReference>
<keyword evidence="1" id="KW-0479">Metal-binding</keyword>
<keyword evidence="2" id="KW-0175">Coiled coil</keyword>
<dbReference type="InterPro" id="IPR000315">
    <property type="entry name" value="Znf_B-box"/>
</dbReference>
<reference evidence="4 5" key="1">
    <citation type="submission" date="2020-06" db="EMBL/GenBank/DDBJ databases">
        <authorList>
            <person name="Li R."/>
            <person name="Bekaert M."/>
        </authorList>
    </citation>
    <scope>NUCLEOTIDE SEQUENCE [LARGE SCALE GENOMIC DNA]</scope>
    <source>
        <strain evidence="5">wild</strain>
    </source>
</reference>
<proteinExistence type="predicted"/>
<name>A0A6J8CA09_MYTCO</name>
<dbReference type="Gene3D" id="3.30.160.60">
    <property type="entry name" value="Classic Zinc Finger"/>
    <property type="match status" value="1"/>
</dbReference>
<evidence type="ECO:0000259" key="3">
    <source>
        <dbReference type="PROSITE" id="PS50119"/>
    </source>
</evidence>
<dbReference type="Pfam" id="PF00643">
    <property type="entry name" value="zf-B_box"/>
    <property type="match status" value="1"/>
</dbReference>
<keyword evidence="5" id="KW-1185">Reference proteome</keyword>
<dbReference type="OrthoDB" id="5800423at2759"/>
<evidence type="ECO:0000256" key="1">
    <source>
        <dbReference type="PROSITE-ProRule" id="PRU00024"/>
    </source>
</evidence>
<dbReference type="SMART" id="SM00336">
    <property type="entry name" value="BBOX"/>
    <property type="match status" value="1"/>
</dbReference>
<feature type="coiled-coil region" evidence="2">
    <location>
        <begin position="304"/>
        <end position="338"/>
    </location>
</feature>
<dbReference type="Proteomes" id="UP000507470">
    <property type="component" value="Unassembled WGS sequence"/>
</dbReference>
<evidence type="ECO:0000313" key="5">
    <source>
        <dbReference type="Proteomes" id="UP000507470"/>
    </source>
</evidence>
<dbReference type="EMBL" id="CACVKT020004971">
    <property type="protein sequence ID" value="CAC5392371.1"/>
    <property type="molecule type" value="Genomic_DNA"/>
</dbReference>
<accession>A0A6J8CA09</accession>
<feature type="coiled-coil region" evidence="2">
    <location>
        <begin position="422"/>
        <end position="534"/>
    </location>
</feature>
<dbReference type="GO" id="GO:0008270">
    <property type="term" value="F:zinc ion binding"/>
    <property type="evidence" value="ECO:0007669"/>
    <property type="project" value="UniProtKB-KW"/>
</dbReference>